<dbReference type="AlphaFoldDB" id="A0A0N7KQU4"/>
<name>A0A0N7KQU4_ORYSJ</name>
<dbReference type="PaxDb" id="39947-A0A0N7KQU4"/>
<accession>A0A0N7KQU4</accession>
<feature type="compositionally biased region" description="Basic residues" evidence="1">
    <location>
        <begin position="62"/>
        <end position="72"/>
    </location>
</feature>
<dbReference type="Proteomes" id="UP000059680">
    <property type="component" value="Chromosome 9"/>
</dbReference>
<dbReference type="Gramene" id="Os09t0427551-01">
    <property type="protein sequence ID" value="Os09t0427551-01"/>
    <property type="gene ID" value="Os09g0427551"/>
</dbReference>
<evidence type="ECO:0000313" key="3">
    <source>
        <dbReference type="Proteomes" id="UP000059680"/>
    </source>
</evidence>
<reference evidence="2 3" key="2">
    <citation type="journal article" date="2013" name="Plant Cell Physiol.">
        <title>Rice Annotation Project Database (RAP-DB): an integrative and interactive database for rice genomics.</title>
        <authorList>
            <person name="Sakai H."/>
            <person name="Lee S.S."/>
            <person name="Tanaka T."/>
            <person name="Numa H."/>
            <person name="Kim J."/>
            <person name="Kawahara Y."/>
            <person name="Wakimoto H."/>
            <person name="Yang C.C."/>
            <person name="Iwamoto M."/>
            <person name="Abe T."/>
            <person name="Yamada Y."/>
            <person name="Muto A."/>
            <person name="Inokuchi H."/>
            <person name="Ikemura T."/>
            <person name="Matsumoto T."/>
            <person name="Sasaki T."/>
            <person name="Itoh T."/>
        </authorList>
    </citation>
    <scope>NUCLEOTIDE SEQUENCE [LARGE SCALE GENOMIC DNA]</scope>
    <source>
        <strain evidence="3">cv. Nipponbare</strain>
    </source>
</reference>
<feature type="region of interest" description="Disordered" evidence="1">
    <location>
        <begin position="62"/>
        <end position="83"/>
    </location>
</feature>
<keyword evidence="3" id="KW-1185">Reference proteome</keyword>
<gene>
    <name evidence="2" type="ordered locus">Os09g0427551</name>
    <name evidence="2" type="ORF">OSNPB_090427551</name>
</gene>
<sequence>MQQSILLTPEEGLDIEIRRPPGSRRGAEPGRRRREGQAMEHVDDLLLVVEVVARHARLVPHRARKHLRRRKERGGGGGGRRSTAVLAAAAEARESPEHVLVGAVVPDAQDEPQRATAARRHGRHDALRRDALAHALRDHLDDLVAAAHGDGLAGEHGGEVVEELLGLQWRQPRVGVLVAPHHPRLLRLDVRPVRRLRVVPHHVLGRRLPLHGRRQLLARHGLPWRVPAPPNEVAVLRGDAEVGAWREPAFEVVLAPAADDEDDVVRVGAKLVEDDDHRVAGRVVERAGGLQRAVVVEEDQPAAAAAGGCGGGGAV</sequence>
<dbReference type="EMBL" id="AP014965">
    <property type="protein sequence ID" value="BAT08186.1"/>
    <property type="molecule type" value="Genomic_DNA"/>
</dbReference>
<reference evidence="3" key="1">
    <citation type="journal article" date="2005" name="Nature">
        <title>The map-based sequence of the rice genome.</title>
        <authorList>
            <consortium name="International rice genome sequencing project (IRGSP)"/>
            <person name="Matsumoto T."/>
            <person name="Wu J."/>
            <person name="Kanamori H."/>
            <person name="Katayose Y."/>
            <person name="Fujisawa M."/>
            <person name="Namiki N."/>
            <person name="Mizuno H."/>
            <person name="Yamamoto K."/>
            <person name="Antonio B.A."/>
            <person name="Baba T."/>
            <person name="Sakata K."/>
            <person name="Nagamura Y."/>
            <person name="Aoki H."/>
            <person name="Arikawa K."/>
            <person name="Arita K."/>
            <person name="Bito T."/>
            <person name="Chiden Y."/>
            <person name="Fujitsuka N."/>
            <person name="Fukunaka R."/>
            <person name="Hamada M."/>
            <person name="Harada C."/>
            <person name="Hayashi A."/>
            <person name="Hijishita S."/>
            <person name="Honda M."/>
            <person name="Hosokawa S."/>
            <person name="Ichikawa Y."/>
            <person name="Idonuma A."/>
            <person name="Iijima M."/>
            <person name="Ikeda M."/>
            <person name="Ikeno M."/>
            <person name="Ito K."/>
            <person name="Ito S."/>
            <person name="Ito T."/>
            <person name="Ito Y."/>
            <person name="Ito Y."/>
            <person name="Iwabuchi A."/>
            <person name="Kamiya K."/>
            <person name="Karasawa W."/>
            <person name="Kurita K."/>
            <person name="Katagiri S."/>
            <person name="Kikuta A."/>
            <person name="Kobayashi H."/>
            <person name="Kobayashi N."/>
            <person name="Machita K."/>
            <person name="Maehara T."/>
            <person name="Masukawa M."/>
            <person name="Mizubayashi T."/>
            <person name="Mukai Y."/>
            <person name="Nagasaki H."/>
            <person name="Nagata Y."/>
            <person name="Naito S."/>
            <person name="Nakashima M."/>
            <person name="Nakama Y."/>
            <person name="Nakamichi Y."/>
            <person name="Nakamura M."/>
            <person name="Meguro A."/>
            <person name="Negishi M."/>
            <person name="Ohta I."/>
            <person name="Ohta T."/>
            <person name="Okamoto M."/>
            <person name="Ono N."/>
            <person name="Saji S."/>
            <person name="Sakaguchi M."/>
            <person name="Sakai K."/>
            <person name="Shibata M."/>
            <person name="Shimokawa T."/>
            <person name="Song J."/>
            <person name="Takazaki Y."/>
            <person name="Terasawa K."/>
            <person name="Tsugane M."/>
            <person name="Tsuji K."/>
            <person name="Ueda S."/>
            <person name="Waki K."/>
            <person name="Yamagata H."/>
            <person name="Yamamoto M."/>
            <person name="Yamamoto S."/>
            <person name="Yamane H."/>
            <person name="Yoshiki S."/>
            <person name="Yoshihara R."/>
            <person name="Yukawa K."/>
            <person name="Zhong H."/>
            <person name="Yano M."/>
            <person name="Yuan Q."/>
            <person name="Ouyang S."/>
            <person name="Liu J."/>
            <person name="Jones K.M."/>
            <person name="Gansberger K."/>
            <person name="Moffat K."/>
            <person name="Hill J."/>
            <person name="Bera J."/>
            <person name="Fadrosh D."/>
            <person name="Jin S."/>
            <person name="Johri S."/>
            <person name="Kim M."/>
            <person name="Overton L."/>
            <person name="Reardon M."/>
            <person name="Tsitrin T."/>
            <person name="Vuong H."/>
            <person name="Weaver B."/>
            <person name="Ciecko A."/>
            <person name="Tallon L."/>
            <person name="Jackson J."/>
            <person name="Pai G."/>
            <person name="Aken S.V."/>
            <person name="Utterback T."/>
            <person name="Reidmuller S."/>
            <person name="Feldblyum T."/>
            <person name="Hsiao J."/>
            <person name="Zismann V."/>
            <person name="Iobst S."/>
            <person name="de Vazeille A.R."/>
            <person name="Buell C.R."/>
            <person name="Ying K."/>
            <person name="Li Y."/>
            <person name="Lu T."/>
            <person name="Huang Y."/>
            <person name="Zhao Q."/>
            <person name="Feng Q."/>
            <person name="Zhang L."/>
            <person name="Zhu J."/>
            <person name="Weng Q."/>
            <person name="Mu J."/>
            <person name="Lu Y."/>
            <person name="Fan D."/>
            <person name="Liu Y."/>
            <person name="Guan J."/>
            <person name="Zhang Y."/>
            <person name="Yu S."/>
            <person name="Liu X."/>
            <person name="Zhang Y."/>
            <person name="Hong G."/>
            <person name="Han B."/>
            <person name="Choisne N."/>
            <person name="Demange N."/>
            <person name="Orjeda G."/>
            <person name="Samain S."/>
            <person name="Cattolico L."/>
            <person name="Pelletier E."/>
            <person name="Couloux A."/>
            <person name="Segurens B."/>
            <person name="Wincker P."/>
            <person name="D'Hont A."/>
            <person name="Scarpelli C."/>
            <person name="Weissenbach J."/>
            <person name="Salanoubat M."/>
            <person name="Quetier F."/>
            <person name="Yu Y."/>
            <person name="Kim H.R."/>
            <person name="Rambo T."/>
            <person name="Currie J."/>
            <person name="Collura K."/>
            <person name="Luo M."/>
            <person name="Yang T."/>
            <person name="Ammiraju J.S.S."/>
            <person name="Engler F."/>
            <person name="Soderlund C."/>
            <person name="Wing R.A."/>
            <person name="Palmer L.E."/>
            <person name="de la Bastide M."/>
            <person name="Spiegel L."/>
            <person name="Nascimento L."/>
            <person name="Zutavern T."/>
            <person name="O'Shaughnessy A."/>
            <person name="Dike S."/>
            <person name="Dedhia N."/>
            <person name="Preston R."/>
            <person name="Balija V."/>
            <person name="McCombie W.R."/>
            <person name="Chow T."/>
            <person name="Chen H."/>
            <person name="Chung M."/>
            <person name="Chen C."/>
            <person name="Shaw J."/>
            <person name="Wu H."/>
            <person name="Hsiao K."/>
            <person name="Chao Y."/>
            <person name="Chu M."/>
            <person name="Cheng C."/>
            <person name="Hour A."/>
            <person name="Lee P."/>
            <person name="Lin S."/>
            <person name="Lin Y."/>
            <person name="Liou J."/>
            <person name="Liu S."/>
            <person name="Hsing Y."/>
            <person name="Raghuvanshi S."/>
            <person name="Mohanty A."/>
            <person name="Bharti A.K."/>
            <person name="Gaur A."/>
            <person name="Gupta V."/>
            <person name="Kumar D."/>
            <person name="Ravi V."/>
            <person name="Vij S."/>
            <person name="Kapur A."/>
            <person name="Khurana P."/>
            <person name="Khurana P."/>
            <person name="Khurana J.P."/>
            <person name="Tyagi A.K."/>
            <person name="Gaikwad K."/>
            <person name="Singh A."/>
            <person name="Dalal V."/>
            <person name="Srivastava S."/>
            <person name="Dixit A."/>
            <person name="Pal A.K."/>
            <person name="Ghazi I.A."/>
            <person name="Yadav M."/>
            <person name="Pandit A."/>
            <person name="Bhargava A."/>
            <person name="Sureshbabu K."/>
            <person name="Batra K."/>
            <person name="Sharma T.R."/>
            <person name="Mohapatra T."/>
            <person name="Singh N.K."/>
            <person name="Messing J."/>
            <person name="Nelson A.B."/>
            <person name="Fuks G."/>
            <person name="Kavchok S."/>
            <person name="Keizer G."/>
            <person name="Linton E."/>
            <person name="Llaca V."/>
            <person name="Song R."/>
            <person name="Tanyolac B."/>
            <person name="Young S."/>
            <person name="Ho-Il K."/>
            <person name="Hahn J.H."/>
            <person name="Sangsakoo G."/>
            <person name="Vanavichit A."/>
            <person name="de Mattos Luiz.A.T."/>
            <person name="Zimmer P.D."/>
            <person name="Malone G."/>
            <person name="Dellagostin O."/>
            <person name="de Oliveira A.C."/>
            <person name="Bevan M."/>
            <person name="Bancroft I."/>
            <person name="Minx P."/>
            <person name="Cordum H."/>
            <person name="Wilson R."/>
            <person name="Cheng Z."/>
            <person name="Jin W."/>
            <person name="Jiang J."/>
            <person name="Leong S.A."/>
            <person name="Iwama H."/>
            <person name="Gojobori T."/>
            <person name="Itoh T."/>
            <person name="Niimura Y."/>
            <person name="Fujii Y."/>
            <person name="Habara T."/>
            <person name="Sakai H."/>
            <person name="Sato Y."/>
            <person name="Wilson G."/>
            <person name="Kumar K."/>
            <person name="McCouch S."/>
            <person name="Juretic N."/>
            <person name="Hoen D."/>
            <person name="Wright S."/>
            <person name="Bruskiewich R."/>
            <person name="Bureau T."/>
            <person name="Miyao A."/>
            <person name="Hirochika H."/>
            <person name="Nishikawa T."/>
            <person name="Kadowaki K."/>
            <person name="Sugiura M."/>
            <person name="Burr B."/>
            <person name="Sasaki T."/>
        </authorList>
    </citation>
    <scope>NUCLEOTIDE SEQUENCE [LARGE SCALE GENOMIC DNA]</scope>
    <source>
        <strain evidence="3">cv. Nipponbare</strain>
    </source>
</reference>
<protein>
    <submittedName>
        <fullName evidence="2">Os09g0427551 protein</fullName>
    </submittedName>
</protein>
<evidence type="ECO:0000313" key="2">
    <source>
        <dbReference type="EMBL" id="BAT08186.1"/>
    </source>
</evidence>
<proteinExistence type="predicted"/>
<dbReference type="InParanoid" id="A0A0N7KQU4"/>
<dbReference type="STRING" id="39947.A0A0N7KQU4"/>
<reference evidence="2 3" key="3">
    <citation type="journal article" date="2013" name="Rice">
        <title>Improvement of the Oryza sativa Nipponbare reference genome using next generation sequence and optical map data.</title>
        <authorList>
            <person name="Kawahara Y."/>
            <person name="de la Bastide M."/>
            <person name="Hamilton J.P."/>
            <person name="Kanamori H."/>
            <person name="McCombie W.R."/>
            <person name="Ouyang S."/>
            <person name="Schwartz D.C."/>
            <person name="Tanaka T."/>
            <person name="Wu J."/>
            <person name="Zhou S."/>
            <person name="Childs K.L."/>
            <person name="Davidson R.M."/>
            <person name="Lin H."/>
            <person name="Quesada-Ocampo L."/>
            <person name="Vaillancourt B."/>
            <person name="Sakai H."/>
            <person name="Lee S.S."/>
            <person name="Kim J."/>
            <person name="Numa H."/>
            <person name="Itoh T."/>
            <person name="Buell C.R."/>
            <person name="Matsumoto T."/>
        </authorList>
    </citation>
    <scope>NUCLEOTIDE SEQUENCE [LARGE SCALE GENOMIC DNA]</scope>
    <source>
        <strain evidence="3">cv. Nipponbare</strain>
    </source>
</reference>
<organism evidence="2 3">
    <name type="scientific">Oryza sativa subsp. japonica</name>
    <name type="common">Rice</name>
    <dbReference type="NCBI Taxonomy" id="39947"/>
    <lineage>
        <taxon>Eukaryota</taxon>
        <taxon>Viridiplantae</taxon>
        <taxon>Streptophyta</taxon>
        <taxon>Embryophyta</taxon>
        <taxon>Tracheophyta</taxon>
        <taxon>Spermatophyta</taxon>
        <taxon>Magnoliopsida</taxon>
        <taxon>Liliopsida</taxon>
        <taxon>Poales</taxon>
        <taxon>Poaceae</taxon>
        <taxon>BOP clade</taxon>
        <taxon>Oryzoideae</taxon>
        <taxon>Oryzeae</taxon>
        <taxon>Oryzinae</taxon>
        <taxon>Oryza</taxon>
        <taxon>Oryza sativa</taxon>
    </lineage>
</organism>
<feature type="compositionally biased region" description="Basic and acidic residues" evidence="1">
    <location>
        <begin position="15"/>
        <end position="37"/>
    </location>
</feature>
<feature type="region of interest" description="Disordered" evidence="1">
    <location>
        <begin position="1"/>
        <end position="37"/>
    </location>
</feature>
<evidence type="ECO:0000256" key="1">
    <source>
        <dbReference type="SAM" id="MobiDB-lite"/>
    </source>
</evidence>